<dbReference type="PROSITE" id="PS50262">
    <property type="entry name" value="G_PROTEIN_RECEP_F1_2"/>
    <property type="match status" value="1"/>
</dbReference>
<keyword evidence="6" id="KW-0067">ATP-binding</keyword>
<keyword evidence="6 14" id="KW-0418">Kinase</keyword>
<dbReference type="InterPro" id="IPR039899">
    <property type="entry name" value="BET1_SNARE"/>
</dbReference>
<dbReference type="GO" id="GO:0005524">
    <property type="term" value="F:ATP binding"/>
    <property type="evidence" value="ECO:0007669"/>
    <property type="project" value="UniProtKB-UniRule"/>
</dbReference>
<dbReference type="CDD" id="cd00139">
    <property type="entry name" value="PIPKc"/>
    <property type="match status" value="1"/>
</dbReference>
<dbReference type="InterPro" id="IPR023610">
    <property type="entry name" value="PInositol-4/5-P-5/4-kinase"/>
</dbReference>
<dbReference type="InterPro" id="IPR017981">
    <property type="entry name" value="GPCR_2-like_7TM"/>
</dbReference>
<dbReference type="GO" id="GO:0005886">
    <property type="term" value="C:plasma membrane"/>
    <property type="evidence" value="ECO:0007669"/>
    <property type="project" value="TreeGrafter"/>
</dbReference>
<feature type="transmembrane region" description="Helical" evidence="8">
    <location>
        <begin position="685"/>
        <end position="707"/>
    </location>
</feature>
<dbReference type="PROSITE" id="PS51886">
    <property type="entry name" value="TLDC"/>
    <property type="match status" value="1"/>
</dbReference>
<dbReference type="GO" id="GO:0046854">
    <property type="term" value="P:phosphatidylinositol phosphate biosynthetic process"/>
    <property type="evidence" value="ECO:0007669"/>
    <property type="project" value="TreeGrafter"/>
</dbReference>
<keyword evidence="2 8" id="KW-0812">Transmembrane</keyword>
<dbReference type="PANTHER" id="PTHR23086">
    <property type="entry name" value="PHOSPHATIDYLINOSITOL-4-PHOSPHATE 5-KINASE"/>
    <property type="match status" value="1"/>
</dbReference>
<evidence type="ECO:0000256" key="7">
    <source>
        <dbReference type="SAM" id="MobiDB-lite"/>
    </source>
</evidence>
<comment type="subcellular location">
    <subcellularLocation>
        <location evidence="5">Endomembrane system</location>
        <topology evidence="5">Single-pass type IV membrane protein</topology>
    </subcellularLocation>
    <subcellularLocation>
        <location evidence="1">Membrane</location>
        <topology evidence="1">Multi-pass membrane protein</topology>
    </subcellularLocation>
</comment>
<feature type="transmembrane region" description="Helical" evidence="8">
    <location>
        <begin position="799"/>
        <end position="817"/>
    </location>
</feature>
<evidence type="ECO:0000259" key="12">
    <source>
        <dbReference type="PROSITE" id="PS51782"/>
    </source>
</evidence>
<dbReference type="GO" id="GO:0016308">
    <property type="term" value="F:1-phosphatidylinositol-4-phosphate 5-kinase activity"/>
    <property type="evidence" value="ECO:0007669"/>
    <property type="project" value="TreeGrafter"/>
</dbReference>
<feature type="domain" description="G-protein coupled receptors family 2 profile 2" evidence="9">
    <location>
        <begin position="684"/>
        <end position="962"/>
    </location>
</feature>
<feature type="region of interest" description="Disordered" evidence="7">
    <location>
        <begin position="544"/>
        <end position="593"/>
    </location>
</feature>
<name>F0W3E0_9STRA</name>
<evidence type="ECO:0000256" key="6">
    <source>
        <dbReference type="PROSITE-ProRule" id="PRU00781"/>
    </source>
</evidence>
<feature type="domain" description="G-protein coupled receptors family 1 profile" evidence="10">
    <location>
        <begin position="698"/>
        <end position="958"/>
    </location>
</feature>
<dbReference type="SMART" id="SM00584">
    <property type="entry name" value="TLDc"/>
    <property type="match status" value="1"/>
</dbReference>
<dbReference type="Pfam" id="PF01504">
    <property type="entry name" value="PIP5K"/>
    <property type="match status" value="1"/>
</dbReference>
<evidence type="ECO:0000313" key="14">
    <source>
        <dbReference type="EMBL" id="CCA15583.1"/>
    </source>
</evidence>
<evidence type="ECO:0000259" key="11">
    <source>
        <dbReference type="PROSITE" id="PS51455"/>
    </source>
</evidence>
<evidence type="ECO:0000256" key="3">
    <source>
        <dbReference type="ARBA" id="ARBA00022989"/>
    </source>
</evidence>
<evidence type="ECO:0000259" key="10">
    <source>
        <dbReference type="PROSITE" id="PS50262"/>
    </source>
</evidence>
<dbReference type="InterPro" id="IPR002498">
    <property type="entry name" value="PInositol-4-P-4/5-kinase_core"/>
</dbReference>
<dbReference type="InterPro" id="IPR018392">
    <property type="entry name" value="LysM"/>
</dbReference>
<sequence length="1401" mass="159793">MRAIRSFQELPNGRMIRTKPRIRTKQSLSQSIHSEVLDQNHYLGGMGKDFDRAEGLLGGTMRKLGIMMDQGGKEAITYTCKSLLVSEIAIWMTRVGLVQYICNHIMYLELFKQSFIEPRTKCDGAVTIGETRLTIESQMSRCQLPVVMEKRMLVYKAQREDSLRDVASRYDMNVNELKALNKMTSDEIDEGQLIKVYRRKRSNSLPIVPFFQDLLSYVGIYDTKSTENEAFPELHESLEEHSTASTPPKNLQIDDTENQEELRSTRRNNRSYSEQIPLPVQDMLPLLIGGSNAELLPCPKYRHALLPRLEQSLPYRFRGYNWQLLYSTARHGSSLHTLLARVSKVCPTILIIKTVKGDVLGGFAPTCWENFNTYYGIGESFVFTCWPYFKVFPWSKENSMFMFSNGELIAMGGGGDFAWSLDSDLSRGTTGESKTFQNPCLASSFEFTVSSVEVWGFIEMENYNKKRYPATGQHVTAVDSDTELPQSTHSIPPYVTQNKTRQQAIRTELTNTGNNFPPAHLSAESGMHIRHKSPTRSIELRQHPAGSHMMSHHSSVPPQSSSDSRNQLTNRLHPLPPPNSYGNPYHSMTTPVEEKQQTRASQRFSRIEAEKSGISLAGDSQDNHGDKETVITHSNDDLGWFHGKIKVENAIQWSNNYRIQLLMLLMFIVGASTTVIFANNSAHTSVGLVCGGLITMVSSAAVIYTFVRQPTWRKHPNPIIFFRSLCDMCLVLILLSTELYKCTSLTCEANLPEASCSATAGLTQFFLWASESWFFVMAIDMLSSLQSPFTDYKRNVRRYHAFVWITAIFTSLFLISYPNWAGPSEFGYCWTRTRTQRHHSSSSETDANLTHIQLKALWKFNVQSWVLFYIWLIMFWIYAITVLYVAWKRLQSGLSETLRMRIRVLHSVTFYVIAIIIYWGITFIIYVPYLTQTNPQEWIVQLMSFMITCKGYFDFVVWFQMNKSNDALSKGEKNKGANVDVDVDLSPQVNLALRCEVLYYTTTGIIQAVRDTQHLPPGASQQELYLQPQKMEESRDGSLGVDDYLLRTKSKGEITKGTLFIDYCPHTFQTIREHFGIDTSQYISSLSRTTKERLSEGASGAFMFFSHDQQLIVKSMSNEESVFLRSIAAEYASFLLNNPDSLLTRFYGCHAIRLYGNTFNFVVMANLFSTDRVINRRYDIKGSYVNRSAKHPSKGKRVTCRHCNAKYVFGSTDAENCRARVGRHEPNVVLKDNDLTSRVRLDPSVAVELYDQLVKDATFLSRLGIMDYSLLLGVHNVEYTVSDMEHSTANQELESMRQSQRKGLPRLMTGTRRANTVVGPSVYYFGIIDILQTWNMDKKLERFVKVKILGNDPDGISAIPSQTYCERFKRKMAEILSVSTNEDDEIHDEAEALRAQSIRFM</sequence>
<keyword evidence="4 8" id="KW-0472">Membrane</keyword>
<dbReference type="Gene3D" id="1.20.1070.10">
    <property type="entry name" value="Rhodopsin 7-helix transmembrane proteins"/>
    <property type="match status" value="1"/>
</dbReference>
<reference evidence="14" key="1">
    <citation type="journal article" date="2011" name="PLoS Biol.">
        <title>Gene gain and loss during evolution of obligate parasitism in the white rust pathogen of Arabidopsis thaliana.</title>
        <authorList>
            <person name="Kemen E."/>
            <person name="Gardiner A."/>
            <person name="Schultz-Larsen T."/>
            <person name="Kemen A.C."/>
            <person name="Balmuth A.L."/>
            <person name="Robert-Seilaniantz A."/>
            <person name="Bailey K."/>
            <person name="Holub E."/>
            <person name="Studholme D.J."/>
            <person name="Maclean D."/>
            <person name="Jones J.D."/>
        </authorList>
    </citation>
    <scope>NUCLEOTIDE SEQUENCE</scope>
</reference>
<dbReference type="Gene3D" id="3.30.810.10">
    <property type="entry name" value="2-Layer Sandwich"/>
    <property type="match status" value="1"/>
</dbReference>
<dbReference type="GO" id="GO:0012505">
    <property type="term" value="C:endomembrane system"/>
    <property type="evidence" value="ECO:0007669"/>
    <property type="project" value="UniProtKB-SubCell"/>
</dbReference>
<dbReference type="Gene3D" id="3.10.350.10">
    <property type="entry name" value="LysM domain"/>
    <property type="match status" value="1"/>
</dbReference>
<feature type="transmembrane region" description="Helical" evidence="8">
    <location>
        <begin position="661"/>
        <end position="679"/>
    </location>
</feature>
<feature type="compositionally biased region" description="Polar residues" evidence="7">
    <location>
        <begin position="580"/>
        <end position="590"/>
    </location>
</feature>
<keyword evidence="3 8" id="KW-1133">Transmembrane helix</keyword>
<evidence type="ECO:0000259" key="13">
    <source>
        <dbReference type="PROSITE" id="PS51886"/>
    </source>
</evidence>
<dbReference type="SUPFAM" id="SSF58038">
    <property type="entry name" value="SNARE fusion complex"/>
    <property type="match status" value="1"/>
</dbReference>
<dbReference type="SUPFAM" id="SSF56104">
    <property type="entry name" value="SAICAR synthase-like"/>
    <property type="match status" value="1"/>
</dbReference>
<dbReference type="Pfam" id="PF07534">
    <property type="entry name" value="TLD"/>
    <property type="match status" value="1"/>
</dbReference>
<keyword evidence="6" id="KW-0547">Nucleotide-binding</keyword>
<evidence type="ECO:0000256" key="5">
    <source>
        <dbReference type="ARBA" id="ARBA00046280"/>
    </source>
</evidence>
<dbReference type="GO" id="GO:0007166">
    <property type="term" value="P:cell surface receptor signaling pathway"/>
    <property type="evidence" value="ECO:0007669"/>
    <property type="project" value="InterPro"/>
</dbReference>
<evidence type="ECO:0000259" key="9">
    <source>
        <dbReference type="PROSITE" id="PS50261"/>
    </source>
</evidence>
<feature type="compositionally biased region" description="Low complexity" evidence="7">
    <location>
        <begin position="547"/>
        <end position="564"/>
    </location>
</feature>
<feature type="domain" description="TLDc" evidence="13">
    <location>
        <begin position="299"/>
        <end position="458"/>
    </location>
</feature>
<feature type="transmembrane region" description="Helical" evidence="8">
    <location>
        <begin position="908"/>
        <end position="926"/>
    </location>
</feature>
<dbReference type="PROSITE" id="PS51455">
    <property type="entry name" value="PIPK"/>
    <property type="match status" value="1"/>
</dbReference>
<dbReference type="InterPro" id="IPR036779">
    <property type="entry name" value="LysM_dom_sf"/>
</dbReference>
<dbReference type="PROSITE" id="PS51782">
    <property type="entry name" value="LYSM"/>
    <property type="match status" value="1"/>
</dbReference>
<reference evidence="14" key="2">
    <citation type="submission" date="2011-02" db="EMBL/GenBank/DDBJ databases">
        <authorList>
            <person name="MacLean D."/>
        </authorList>
    </citation>
    <scope>NUCLEOTIDE SEQUENCE</scope>
</reference>
<dbReference type="EMBL" id="FR824058">
    <property type="protein sequence ID" value="CCA15583.1"/>
    <property type="molecule type" value="Genomic_DNA"/>
</dbReference>
<dbReference type="SUPFAM" id="SSF54106">
    <property type="entry name" value="LysM domain"/>
    <property type="match status" value="1"/>
</dbReference>
<dbReference type="HOGENOM" id="CLU_255406_0_0_1"/>
<feature type="domain" description="LysM" evidence="12">
    <location>
        <begin position="153"/>
        <end position="196"/>
    </location>
</feature>
<dbReference type="PANTHER" id="PTHR23086:SF8">
    <property type="entry name" value="PHOSPHATIDYLINOSITOL 5-PHOSPHATE 4-KINASE, ISOFORM A"/>
    <property type="match status" value="1"/>
</dbReference>
<dbReference type="Pfam" id="PF01476">
    <property type="entry name" value="LysM"/>
    <property type="match status" value="1"/>
</dbReference>
<accession>F0W3E0</accession>
<evidence type="ECO:0000256" key="2">
    <source>
        <dbReference type="ARBA" id="ARBA00022692"/>
    </source>
</evidence>
<feature type="domain" description="PIPK" evidence="11">
    <location>
        <begin position="998"/>
        <end position="1376"/>
    </location>
</feature>
<dbReference type="SUPFAM" id="SSF81321">
    <property type="entry name" value="Family A G protein-coupled receptor-like"/>
    <property type="match status" value="1"/>
</dbReference>
<dbReference type="InterPro" id="IPR017452">
    <property type="entry name" value="GPCR_Rhodpsn_7TM"/>
</dbReference>
<dbReference type="Gene3D" id="1.20.5.110">
    <property type="match status" value="1"/>
</dbReference>
<dbReference type="Gene3D" id="3.30.800.10">
    <property type="entry name" value="Phosphatidylinositol Phosphate Kinase II Beta"/>
    <property type="match status" value="1"/>
</dbReference>
<dbReference type="SMART" id="SM00330">
    <property type="entry name" value="PIPKc"/>
    <property type="match status" value="1"/>
</dbReference>
<feature type="region of interest" description="Disordered" evidence="7">
    <location>
        <begin position="235"/>
        <end position="274"/>
    </location>
</feature>
<gene>
    <name evidence="14" type="primary">AlNc14C13G1511</name>
    <name evidence="14" type="ORF">ALNC14_017260</name>
</gene>
<evidence type="ECO:0000256" key="8">
    <source>
        <dbReference type="SAM" id="Phobius"/>
    </source>
</evidence>
<dbReference type="InterPro" id="IPR027483">
    <property type="entry name" value="PInositol-4-P-4/5-kinase_C_sf"/>
</dbReference>
<proteinExistence type="predicted"/>
<dbReference type="InterPro" id="IPR006571">
    <property type="entry name" value="TLDc_dom"/>
</dbReference>
<dbReference type="CDD" id="cd15853">
    <property type="entry name" value="SNARE_Bet1"/>
    <property type="match status" value="1"/>
</dbReference>
<dbReference type="GO" id="GO:0004888">
    <property type="term" value="F:transmembrane signaling receptor activity"/>
    <property type="evidence" value="ECO:0007669"/>
    <property type="project" value="InterPro"/>
</dbReference>
<organism evidence="14">
    <name type="scientific">Albugo laibachii Nc14</name>
    <dbReference type="NCBI Taxonomy" id="890382"/>
    <lineage>
        <taxon>Eukaryota</taxon>
        <taxon>Sar</taxon>
        <taxon>Stramenopiles</taxon>
        <taxon>Oomycota</taxon>
        <taxon>Peronosporomycetes</taxon>
        <taxon>Albuginales</taxon>
        <taxon>Albuginaceae</taxon>
        <taxon>Albugo</taxon>
    </lineage>
</organism>
<evidence type="ECO:0000256" key="1">
    <source>
        <dbReference type="ARBA" id="ARBA00004141"/>
    </source>
</evidence>
<keyword evidence="6" id="KW-0808">Transferase</keyword>
<feature type="transmembrane region" description="Helical" evidence="8">
    <location>
        <begin position="719"/>
        <end position="740"/>
    </location>
</feature>
<feature type="transmembrane region" description="Helical" evidence="8">
    <location>
        <begin position="866"/>
        <end position="887"/>
    </location>
</feature>
<dbReference type="InterPro" id="IPR027484">
    <property type="entry name" value="PInositol-4-P-5-kinase_N"/>
</dbReference>
<evidence type="ECO:0000256" key="4">
    <source>
        <dbReference type="ARBA" id="ARBA00023136"/>
    </source>
</evidence>
<protein>
    <submittedName>
        <fullName evidence="14">Phosphatidylinositol4phosphate5kinase (PiPIPKD2) putative</fullName>
    </submittedName>
</protein>
<dbReference type="PROSITE" id="PS50261">
    <property type="entry name" value="G_PROTEIN_RECEP_F2_4"/>
    <property type="match status" value="1"/>
</dbReference>
<dbReference type="SMART" id="SM00257">
    <property type="entry name" value="LysM"/>
    <property type="match status" value="1"/>
</dbReference>